<dbReference type="Proteomes" id="UP001470230">
    <property type="component" value="Unassembled WGS sequence"/>
</dbReference>
<dbReference type="EMBL" id="JAPFFF010000472">
    <property type="protein sequence ID" value="KAK8834200.1"/>
    <property type="molecule type" value="Genomic_DNA"/>
</dbReference>
<dbReference type="Pfam" id="PF24569">
    <property type="entry name" value="CFAP161"/>
    <property type="match status" value="1"/>
</dbReference>
<comment type="caution">
    <text evidence="2">The sequence shown here is derived from an EMBL/GenBank/DDBJ whole genome shotgun (WGS) entry which is preliminary data.</text>
</comment>
<accession>A0ABR2GLQ4</accession>
<sequence>MQGTDRGRFSCKTRNGNWFEESVLEDEKMREFLEKKEKGTLTIQRIRQNLATVDMKSIDTSSESNDQYLHYGQMIRIANVEMKCFVACDPGDAENVEEGLYSCSGSQQLETTARNVWILKKYEENGRDLLTIPASEGEDDIVHYGDQFILSTTDAIGSSPFYLASTKLDWSHFSRVSRKQLVYSTEKLDFHCVWKIDSIGRDTSFDMEGEPVELDKPVLVRHAGTNSPLAVHEAQVFNDYGSEYELVAAREPGRKMIWCFTKH</sequence>
<proteinExistence type="predicted"/>
<gene>
    <name evidence="3" type="ORF">M9Y10_011472</name>
    <name evidence="2" type="ORF">M9Y10_021483</name>
    <name evidence="1" type="ORF">M9Y10_032949</name>
</gene>
<protein>
    <submittedName>
        <fullName evidence="2">Uncharacterized protein</fullName>
    </submittedName>
</protein>
<dbReference type="PANTHER" id="PTHR24274:SF1">
    <property type="entry name" value="CILIA- AND FLAGELLA-ASSOCIATED PROTEIN 161"/>
    <property type="match status" value="1"/>
</dbReference>
<reference evidence="2 4" key="1">
    <citation type="submission" date="2024-04" db="EMBL/GenBank/DDBJ databases">
        <title>Tritrichomonas musculus Genome.</title>
        <authorList>
            <person name="Alves-Ferreira E."/>
            <person name="Grigg M."/>
            <person name="Lorenzi H."/>
            <person name="Galac M."/>
        </authorList>
    </citation>
    <scope>NUCLEOTIDE SEQUENCE [LARGE SCALE GENOMIC DNA]</scope>
    <source>
        <strain evidence="2 4">EAF2021</strain>
    </source>
</reference>
<evidence type="ECO:0000313" key="2">
    <source>
        <dbReference type="EMBL" id="KAK8834862.1"/>
    </source>
</evidence>
<evidence type="ECO:0000313" key="3">
    <source>
        <dbReference type="EMBL" id="KAK8863782.1"/>
    </source>
</evidence>
<evidence type="ECO:0000313" key="4">
    <source>
        <dbReference type="Proteomes" id="UP001470230"/>
    </source>
</evidence>
<dbReference type="EMBL" id="JAPFFF010000282">
    <property type="protein sequence ID" value="KAK8834862.1"/>
    <property type="molecule type" value="Genomic_DNA"/>
</dbReference>
<dbReference type="Gene3D" id="2.80.10.50">
    <property type="match status" value="1"/>
</dbReference>
<name>A0ABR2GLQ4_9EUKA</name>
<evidence type="ECO:0000313" key="1">
    <source>
        <dbReference type="EMBL" id="KAK8834200.1"/>
    </source>
</evidence>
<keyword evidence="4" id="KW-1185">Reference proteome</keyword>
<dbReference type="PANTHER" id="PTHR24274">
    <property type="entry name" value="CILIA- AND FLAGELLA-ASSOCIATED PROTEIN 161"/>
    <property type="match status" value="1"/>
</dbReference>
<organism evidence="2 4">
    <name type="scientific">Tritrichomonas musculus</name>
    <dbReference type="NCBI Taxonomy" id="1915356"/>
    <lineage>
        <taxon>Eukaryota</taxon>
        <taxon>Metamonada</taxon>
        <taxon>Parabasalia</taxon>
        <taxon>Tritrichomonadida</taxon>
        <taxon>Tritrichomonadidae</taxon>
        <taxon>Tritrichomonas</taxon>
    </lineage>
</organism>
<dbReference type="EMBL" id="JAPFFF010000017">
    <property type="protein sequence ID" value="KAK8863782.1"/>
    <property type="molecule type" value="Genomic_DNA"/>
</dbReference>
<dbReference type="InterPro" id="IPR055325">
    <property type="entry name" value="CF161"/>
</dbReference>